<evidence type="ECO:0000256" key="3">
    <source>
        <dbReference type="ARBA" id="ARBA00022603"/>
    </source>
</evidence>
<keyword evidence="8" id="KW-1185">Reference proteome</keyword>
<organism evidence="7 8">
    <name type="scientific">Aggregatimonas sangjinii</name>
    <dbReference type="NCBI Taxonomy" id="2583587"/>
    <lineage>
        <taxon>Bacteria</taxon>
        <taxon>Pseudomonadati</taxon>
        <taxon>Bacteroidota</taxon>
        <taxon>Flavobacteriia</taxon>
        <taxon>Flavobacteriales</taxon>
        <taxon>Flavobacteriaceae</taxon>
        <taxon>Aggregatimonas</taxon>
    </lineage>
</organism>
<dbReference type="PANTHER" id="PTHR13393">
    <property type="entry name" value="SAM-DEPENDENT METHYLTRANSFERASE"/>
    <property type="match status" value="1"/>
</dbReference>
<evidence type="ECO:0000256" key="2">
    <source>
        <dbReference type="ARBA" id="ARBA00022552"/>
    </source>
</evidence>
<dbReference type="InterPro" id="IPR016909">
    <property type="entry name" value="rRNA_lsu_MeTfrase_F"/>
</dbReference>
<dbReference type="PROSITE" id="PS00092">
    <property type="entry name" value="N6_MTASE"/>
    <property type="match status" value="1"/>
</dbReference>
<dbReference type="GO" id="GO:0052907">
    <property type="term" value="F:23S rRNA (adenine(1618)-N(6))-methyltransferase activity"/>
    <property type="evidence" value="ECO:0007669"/>
    <property type="project" value="UniProtKB-EC"/>
</dbReference>
<comment type="catalytic activity">
    <reaction evidence="6">
        <text>adenosine(1618) in 23S rRNA + S-adenosyl-L-methionine = N(6)-methyladenosine(1618) in 23S rRNA + S-adenosyl-L-homocysteine + H(+)</text>
        <dbReference type="Rhea" id="RHEA:16497"/>
        <dbReference type="Rhea" id="RHEA-COMP:10229"/>
        <dbReference type="Rhea" id="RHEA-COMP:10231"/>
        <dbReference type="ChEBI" id="CHEBI:15378"/>
        <dbReference type="ChEBI" id="CHEBI:57856"/>
        <dbReference type="ChEBI" id="CHEBI:59789"/>
        <dbReference type="ChEBI" id="CHEBI:74411"/>
        <dbReference type="ChEBI" id="CHEBI:74449"/>
        <dbReference type="EC" id="2.1.1.181"/>
    </reaction>
</comment>
<keyword evidence="2 6" id="KW-0698">rRNA processing</keyword>
<dbReference type="InterPro" id="IPR029063">
    <property type="entry name" value="SAM-dependent_MTases_sf"/>
</dbReference>
<dbReference type="CDD" id="cd02440">
    <property type="entry name" value="AdoMet_MTases"/>
    <property type="match status" value="1"/>
</dbReference>
<dbReference type="EMBL" id="CP040710">
    <property type="protein sequence ID" value="QCW98981.1"/>
    <property type="molecule type" value="Genomic_DNA"/>
</dbReference>
<dbReference type="SUPFAM" id="SSF53335">
    <property type="entry name" value="S-adenosyl-L-methionine-dependent methyltransferases"/>
    <property type="match status" value="1"/>
</dbReference>
<evidence type="ECO:0000256" key="1">
    <source>
        <dbReference type="ARBA" id="ARBA00022490"/>
    </source>
</evidence>
<dbReference type="Gene3D" id="3.40.50.150">
    <property type="entry name" value="Vaccinia Virus protein VP39"/>
    <property type="match status" value="1"/>
</dbReference>
<gene>
    <name evidence="6 7" type="primary">rlmF</name>
    <name evidence="7" type="ORF">FGM00_02185</name>
</gene>
<keyword evidence="1 6" id="KW-0963">Cytoplasm</keyword>
<dbReference type="PANTHER" id="PTHR13393:SF0">
    <property type="entry name" value="RNA N6-ADENOSINE-METHYLTRANSFERASE METTL16"/>
    <property type="match status" value="1"/>
</dbReference>
<keyword evidence="3 6" id="KW-0489">Methyltransferase</keyword>
<dbReference type="KEGG" id="asag:FGM00_02185"/>
<comment type="function">
    <text evidence="6">Specifically methylates the adenine in position 1618 of 23S rRNA.</text>
</comment>
<dbReference type="GO" id="GO:0005737">
    <property type="term" value="C:cytoplasm"/>
    <property type="evidence" value="ECO:0007669"/>
    <property type="project" value="UniProtKB-SubCell"/>
</dbReference>
<reference evidence="7 8" key="1">
    <citation type="submission" date="2019-05" db="EMBL/GenBank/DDBJ databases">
        <title>Genome sequencing of F202Z8.</title>
        <authorList>
            <person name="Kwon Y.M."/>
        </authorList>
    </citation>
    <scope>NUCLEOTIDE SEQUENCE [LARGE SCALE GENOMIC DNA]</scope>
    <source>
        <strain evidence="7 8">F202Z8</strain>
    </source>
</reference>
<dbReference type="InterPro" id="IPR010286">
    <property type="entry name" value="METTL16/RlmF"/>
</dbReference>
<keyword evidence="5 6" id="KW-0949">S-adenosyl-L-methionine</keyword>
<comment type="subcellular location">
    <subcellularLocation>
        <location evidence="6">Cytoplasm</location>
    </subcellularLocation>
</comment>
<dbReference type="Pfam" id="PF05971">
    <property type="entry name" value="Methyltransf_10"/>
    <property type="match status" value="1"/>
</dbReference>
<evidence type="ECO:0000256" key="4">
    <source>
        <dbReference type="ARBA" id="ARBA00022679"/>
    </source>
</evidence>
<dbReference type="OrthoDB" id="1115728at2"/>
<dbReference type="AlphaFoldDB" id="A0A5B7SLP4"/>
<dbReference type="GO" id="GO:0003676">
    <property type="term" value="F:nucleic acid binding"/>
    <property type="evidence" value="ECO:0007669"/>
    <property type="project" value="InterPro"/>
</dbReference>
<evidence type="ECO:0000313" key="7">
    <source>
        <dbReference type="EMBL" id="QCW98981.1"/>
    </source>
</evidence>
<accession>A0A5B7SLP4</accession>
<keyword evidence="4 6" id="KW-0808">Transferase</keyword>
<dbReference type="GO" id="GO:0070475">
    <property type="term" value="P:rRNA base methylation"/>
    <property type="evidence" value="ECO:0007669"/>
    <property type="project" value="TreeGrafter"/>
</dbReference>
<proteinExistence type="inferred from homology"/>
<protein>
    <recommendedName>
        <fullName evidence="6">Ribosomal RNA large subunit methyltransferase F</fullName>
        <ecNumber evidence="6">2.1.1.181</ecNumber>
    </recommendedName>
    <alternativeName>
        <fullName evidence="6">23S rRNA mA1618 methyltransferase</fullName>
    </alternativeName>
    <alternativeName>
        <fullName evidence="6">rRNA adenine N-6-methyltransferase</fullName>
    </alternativeName>
</protein>
<dbReference type="NCBIfam" id="NF008725">
    <property type="entry name" value="PRK11727.1"/>
    <property type="match status" value="1"/>
</dbReference>
<comment type="similarity">
    <text evidence="6">Belongs to the methyltransferase superfamily. METTL16/RlmF family.</text>
</comment>
<dbReference type="Proteomes" id="UP000310017">
    <property type="component" value="Chromosome"/>
</dbReference>
<dbReference type="EC" id="2.1.1.181" evidence="6"/>
<evidence type="ECO:0000256" key="6">
    <source>
        <dbReference type="HAMAP-Rule" id="MF_01848"/>
    </source>
</evidence>
<name>A0A5B7SLP4_9FLAO</name>
<sequence>MMPSGKRQEKTALHIRNKNRERYDLPALIQAVPELESHVRPNKYGAASIDFSDPRAVKLLNTALLHHYYGIHHWSFPDGNLCPPIPGRADYLHHIADLLGESNQGDIPLGENITCLDVGVGASCIYPIIGVVEYGWSFIGSDSDPKSIASAGQIVEANAALKGKVECRLQKNPRFIFQTIWPATDKIDAVICNPPFHASLEDAQKGTKRKIKNLSGKKTNIPQLNFSGLFSELIYEGGELKFIQNMIWESRKYAKNCFWFTTLVSKKSHLKGIYKLLEKVEAKQIKTIPMGTGNKQSRIVAWTFLSEQAQAAWVTARW</sequence>
<dbReference type="InterPro" id="IPR002052">
    <property type="entry name" value="DNA_methylase_N6_adenine_CS"/>
</dbReference>
<dbReference type="PIRSF" id="PIRSF029038">
    <property type="entry name" value="Mtase_YbiN_prd"/>
    <property type="match status" value="1"/>
</dbReference>
<evidence type="ECO:0000256" key="5">
    <source>
        <dbReference type="ARBA" id="ARBA00022691"/>
    </source>
</evidence>
<dbReference type="HAMAP" id="MF_01848">
    <property type="entry name" value="23SrRNA_methyltr_F"/>
    <property type="match status" value="1"/>
</dbReference>
<evidence type="ECO:0000313" key="8">
    <source>
        <dbReference type="Proteomes" id="UP000310017"/>
    </source>
</evidence>